<dbReference type="AlphaFoldDB" id="A0A6M8BBZ2"/>
<reference evidence="1 2" key="1">
    <citation type="submission" date="2020-05" db="EMBL/GenBank/DDBJ databases">
        <title>Complete genome sequence of of a novel Thermoleptolyngbya strain isolated from hot springs of Ganzi, Sichuan China.</title>
        <authorList>
            <person name="Tang J."/>
            <person name="Daroch M."/>
            <person name="Li L."/>
            <person name="Waleron K."/>
            <person name="Waleron M."/>
            <person name="Waleron M."/>
        </authorList>
    </citation>
    <scope>NUCLEOTIDE SEQUENCE [LARGE SCALE GENOMIC DNA]</scope>
    <source>
        <strain evidence="1 2">PKUAC-SCTA183</strain>
    </source>
</reference>
<dbReference type="EMBL" id="CP053661">
    <property type="protein sequence ID" value="QKD81566.1"/>
    <property type="molecule type" value="Genomic_DNA"/>
</dbReference>
<keyword evidence="2" id="KW-1185">Reference proteome</keyword>
<dbReference type="KEGG" id="theu:HPC62_04635"/>
<organism evidence="1 2">
    <name type="scientific">Thermoleptolyngbya sichuanensis A183</name>
    <dbReference type="NCBI Taxonomy" id="2737172"/>
    <lineage>
        <taxon>Bacteria</taxon>
        <taxon>Bacillati</taxon>
        <taxon>Cyanobacteriota</taxon>
        <taxon>Cyanophyceae</taxon>
        <taxon>Oculatellales</taxon>
        <taxon>Oculatellaceae</taxon>
        <taxon>Thermoleptolyngbya</taxon>
        <taxon>Thermoleptolyngbya sichuanensis</taxon>
    </lineage>
</organism>
<evidence type="ECO:0000313" key="2">
    <source>
        <dbReference type="Proteomes" id="UP000505210"/>
    </source>
</evidence>
<name>A0A6M8BBZ2_9CYAN</name>
<protein>
    <submittedName>
        <fullName evidence="1">Uncharacterized protein</fullName>
    </submittedName>
</protein>
<accession>A0A6M8BBZ2</accession>
<proteinExistence type="predicted"/>
<gene>
    <name evidence="1" type="ORF">HPC62_04635</name>
</gene>
<sequence length="150" mass="16707">MDSASTFHPSEIVCIEHEEIRLYAEVIQLSETRPVCWLRPLLLVTLLSEEQSAACDVSALASSIPPLGRSLESERIHSMIDLREGADLLLPTALMRHALDVELIPLWSALHSLKPAAEGDRPVQNPLHSLTQRLWAAYPTIFESSEKKCS</sequence>
<dbReference type="RefSeq" id="WP_172353959.1">
    <property type="nucleotide sequence ID" value="NZ_CP053661.1"/>
</dbReference>
<evidence type="ECO:0000313" key="1">
    <source>
        <dbReference type="EMBL" id="QKD81566.1"/>
    </source>
</evidence>
<dbReference type="Proteomes" id="UP000505210">
    <property type="component" value="Chromosome"/>
</dbReference>